<accession>A0A645ECX5</accession>
<protein>
    <submittedName>
        <fullName evidence="5">Glyoxylate/hydroxypyruvate reductase B</fullName>
        <ecNumber evidence="5">1.1.1.79</ecNumber>
    </submittedName>
</protein>
<feature type="domain" description="D-isomer specific 2-hydroxyacid dehydrogenase NAD-binding" evidence="4">
    <location>
        <begin position="1"/>
        <end position="62"/>
    </location>
</feature>
<dbReference type="GO" id="GO:0051287">
    <property type="term" value="F:NAD binding"/>
    <property type="evidence" value="ECO:0007669"/>
    <property type="project" value="InterPro"/>
</dbReference>
<dbReference type="InterPro" id="IPR050418">
    <property type="entry name" value="D-iso_2-hydroxyacid_DH_PdxB"/>
</dbReference>
<dbReference type="InterPro" id="IPR036291">
    <property type="entry name" value="NAD(P)-bd_dom_sf"/>
</dbReference>
<organism evidence="5">
    <name type="scientific">bioreactor metagenome</name>
    <dbReference type="NCBI Taxonomy" id="1076179"/>
    <lineage>
        <taxon>unclassified sequences</taxon>
        <taxon>metagenomes</taxon>
        <taxon>ecological metagenomes</taxon>
    </lineage>
</organism>
<keyword evidence="2 5" id="KW-0560">Oxidoreductase</keyword>
<reference evidence="5" key="1">
    <citation type="submission" date="2019-08" db="EMBL/GenBank/DDBJ databases">
        <authorList>
            <person name="Kucharzyk K."/>
            <person name="Murdoch R.W."/>
            <person name="Higgins S."/>
            <person name="Loffler F."/>
        </authorList>
    </citation>
    <scope>NUCLEOTIDE SEQUENCE</scope>
</reference>
<sequence>MKKGAILINAARGPIINVDDVAQSLREGHIGGAALDVFPEEPPRLDSALLQVPNVLMTPHSAALTHEAIYRMATGAAEAVVRVLNGEKPDYIVNPDVLKEAK</sequence>
<name>A0A645ECX5_9ZZZZ</name>
<dbReference type="EMBL" id="VSSQ01045898">
    <property type="protein sequence ID" value="MPM99827.1"/>
    <property type="molecule type" value="Genomic_DNA"/>
</dbReference>
<comment type="caution">
    <text evidence="5">The sequence shown here is derived from an EMBL/GenBank/DDBJ whole genome shotgun (WGS) entry which is preliminary data.</text>
</comment>
<dbReference type="SUPFAM" id="SSF51735">
    <property type="entry name" value="NAD(P)-binding Rossmann-fold domains"/>
    <property type="match status" value="1"/>
</dbReference>
<evidence type="ECO:0000313" key="5">
    <source>
        <dbReference type="EMBL" id="MPM99827.1"/>
    </source>
</evidence>
<dbReference type="InterPro" id="IPR006140">
    <property type="entry name" value="D-isomer_DH_NAD-bd"/>
</dbReference>
<dbReference type="PANTHER" id="PTHR43761:SF1">
    <property type="entry name" value="D-ISOMER SPECIFIC 2-HYDROXYACID DEHYDROGENASE CATALYTIC DOMAIN-CONTAINING PROTEIN-RELATED"/>
    <property type="match status" value="1"/>
</dbReference>
<dbReference type="PANTHER" id="PTHR43761">
    <property type="entry name" value="D-ISOMER SPECIFIC 2-HYDROXYACID DEHYDROGENASE FAMILY PROTEIN (AFU_ORTHOLOGUE AFUA_1G13630)"/>
    <property type="match status" value="1"/>
</dbReference>
<keyword evidence="5" id="KW-0670">Pyruvate</keyword>
<keyword evidence="3" id="KW-0520">NAD</keyword>
<comment type="similarity">
    <text evidence="1">Belongs to the D-isomer specific 2-hydroxyacid dehydrogenase family.</text>
</comment>
<proteinExistence type="inferred from homology"/>
<evidence type="ECO:0000259" key="4">
    <source>
        <dbReference type="Pfam" id="PF02826"/>
    </source>
</evidence>
<dbReference type="EC" id="1.1.1.79" evidence="5"/>
<evidence type="ECO:0000256" key="1">
    <source>
        <dbReference type="ARBA" id="ARBA00005854"/>
    </source>
</evidence>
<dbReference type="Pfam" id="PF02826">
    <property type="entry name" value="2-Hacid_dh_C"/>
    <property type="match status" value="1"/>
</dbReference>
<dbReference type="InterPro" id="IPR029753">
    <property type="entry name" value="D-isomer_DH_CS"/>
</dbReference>
<evidence type="ECO:0000256" key="2">
    <source>
        <dbReference type="ARBA" id="ARBA00023002"/>
    </source>
</evidence>
<evidence type="ECO:0000256" key="3">
    <source>
        <dbReference type="ARBA" id="ARBA00023027"/>
    </source>
</evidence>
<dbReference type="GO" id="GO:0030267">
    <property type="term" value="F:glyoxylate reductase (NADPH) activity"/>
    <property type="evidence" value="ECO:0007669"/>
    <property type="project" value="UniProtKB-EC"/>
</dbReference>
<dbReference type="PROSITE" id="PS00671">
    <property type="entry name" value="D_2_HYDROXYACID_DH_3"/>
    <property type="match status" value="1"/>
</dbReference>
<dbReference type="Gene3D" id="3.40.50.720">
    <property type="entry name" value="NAD(P)-binding Rossmann-like Domain"/>
    <property type="match status" value="2"/>
</dbReference>
<dbReference type="AlphaFoldDB" id="A0A645ECX5"/>
<gene>
    <name evidence="5" type="primary">ghrB_33</name>
    <name evidence="5" type="ORF">SDC9_147022</name>
</gene>